<reference evidence="1 2" key="1">
    <citation type="submission" date="2016-01" db="EMBL/GenBank/DDBJ databases">
        <title>The draft genome sequence of Aquimarina sp. RZW4-3-2.</title>
        <authorList>
            <person name="Wang Y."/>
        </authorList>
    </citation>
    <scope>NUCLEOTIDE SEQUENCE [LARGE SCALE GENOMIC DNA]</scope>
    <source>
        <strain evidence="1 2">RZW4-3-2</strain>
    </source>
</reference>
<sequence>MLTKSTTFEAGQNIQLDFKLSDSVETELFLHSSYGTTVITPNLSDNTQFDIPDFMANKKGRITYTLVYKSKGIASGEIKIIATTEQKVFLESYIGPPSIIAGGRDYTMQTVLANDSYDNPIADSTKVIMKHQFLDRIEERELYSKDMITWTNIFSYKQSGRMLLFSKVHATVSKEFSVEVYPSLPENFEITSKREHIYADGNQITEFITSIIRDENGNIVSDGTMVDFSIKDKSGLLLHTQGKTIEGKAVAKMLHPSHHEIWQIKGYVHGMAESNTLLLEYEAVLDDFNVQFTNHNREIKVGPLISFMEQLIPDGAIVKMNIIKNGVKIDTKIESSSQGLVRFILQEGFYDTGEYTIEISALGVEKKYNDIRLK</sequence>
<dbReference type="STRING" id="1642818.AWE51_16060"/>
<dbReference type="EMBL" id="LQRT01000001">
    <property type="protein sequence ID" value="KZS43039.1"/>
    <property type="molecule type" value="Genomic_DNA"/>
</dbReference>
<accession>A0A163D6V1</accession>
<dbReference type="OrthoDB" id="980944at2"/>
<protein>
    <submittedName>
        <fullName evidence="1">Uncharacterized protein</fullName>
    </submittedName>
</protein>
<organism evidence="1 2">
    <name type="scientific">Aquimarina aggregata</name>
    <dbReference type="NCBI Taxonomy" id="1642818"/>
    <lineage>
        <taxon>Bacteria</taxon>
        <taxon>Pseudomonadati</taxon>
        <taxon>Bacteroidota</taxon>
        <taxon>Flavobacteriia</taxon>
        <taxon>Flavobacteriales</taxon>
        <taxon>Flavobacteriaceae</taxon>
        <taxon>Aquimarina</taxon>
    </lineage>
</organism>
<proteinExistence type="predicted"/>
<evidence type="ECO:0000313" key="2">
    <source>
        <dbReference type="Proteomes" id="UP000076715"/>
    </source>
</evidence>
<comment type="caution">
    <text evidence="1">The sequence shown here is derived from an EMBL/GenBank/DDBJ whole genome shotgun (WGS) entry which is preliminary data.</text>
</comment>
<name>A0A163D6V1_9FLAO</name>
<keyword evidence="2" id="KW-1185">Reference proteome</keyword>
<evidence type="ECO:0000313" key="1">
    <source>
        <dbReference type="EMBL" id="KZS43039.1"/>
    </source>
</evidence>
<dbReference type="Proteomes" id="UP000076715">
    <property type="component" value="Unassembled WGS sequence"/>
</dbReference>
<gene>
    <name evidence="1" type="ORF">AWE51_16060</name>
</gene>
<dbReference type="AlphaFoldDB" id="A0A163D6V1"/>